<dbReference type="PROSITE" id="PS50932">
    <property type="entry name" value="HTH_LACI_2"/>
    <property type="match status" value="1"/>
</dbReference>
<keyword evidence="2" id="KW-0238">DNA-binding</keyword>
<keyword evidence="6" id="KW-1185">Reference proteome</keyword>
<dbReference type="Pfam" id="PF00356">
    <property type="entry name" value="LacI"/>
    <property type="match status" value="1"/>
</dbReference>
<sequence length="343" mass="37282">MNLKGLSQILGMSQTTVSRALNGYPEVSEKTRKKILAVAAEHNYSPNVRAKSLATGRTNTIGHVILTGDRHQMINPIFGDFIAGAGEVYSAENYEIALSIVKEADEEKTYRALKTRGTVDGVVLHGPKMNDTRIGLLQELGLPFVVHGRASGIASDYSWLDVNNTRAFQRATEFLIDLGHRRIALFNGFEGMDFAHRRRLGYEKALQAQDIRLDPAIMRSEEMSDSNGYAATQDVLSLPNPPTAILTSSIISAFGVRRAVQDHGLEVGRDVSIITYDDGLSYLANGVDVPIFTATRSSVREAGQLLSQMLIDQINGDVTGPQSKLLEAELTVGQSTGPAPSPK</sequence>
<dbReference type="Gene3D" id="1.10.260.40">
    <property type="entry name" value="lambda repressor-like DNA-binding domains"/>
    <property type="match status" value="1"/>
</dbReference>
<evidence type="ECO:0000259" key="4">
    <source>
        <dbReference type="PROSITE" id="PS50932"/>
    </source>
</evidence>
<dbReference type="Proteomes" id="UP000203464">
    <property type="component" value="Unassembled WGS sequence"/>
</dbReference>
<protein>
    <submittedName>
        <fullName evidence="5">Putative HTH-type transcriptional repressor ExuR</fullName>
    </submittedName>
</protein>
<dbReference type="InterPro" id="IPR010982">
    <property type="entry name" value="Lambda_DNA-bd_dom_sf"/>
</dbReference>
<reference evidence="6" key="1">
    <citation type="submission" date="2017-05" db="EMBL/GenBank/DDBJ databases">
        <authorList>
            <person name="Rodrigo-Torres L."/>
            <person name="Arahal R. D."/>
            <person name="Lucena T."/>
        </authorList>
    </citation>
    <scope>NUCLEOTIDE SEQUENCE [LARGE SCALE GENOMIC DNA]</scope>
    <source>
        <strain evidence="6">CECT 8868</strain>
    </source>
</reference>
<dbReference type="PANTHER" id="PTHR30146:SF109">
    <property type="entry name" value="HTH-TYPE TRANSCRIPTIONAL REGULATOR GALS"/>
    <property type="match status" value="1"/>
</dbReference>
<name>A0A238JL34_9RHOB</name>
<dbReference type="RefSeq" id="WP_093994810.1">
    <property type="nucleotide sequence ID" value="NZ_FXYD01000001.1"/>
</dbReference>
<dbReference type="CDD" id="cd20010">
    <property type="entry name" value="PBP1_AglR-like"/>
    <property type="match status" value="1"/>
</dbReference>
<dbReference type="Gene3D" id="3.40.50.2300">
    <property type="match status" value="2"/>
</dbReference>
<evidence type="ECO:0000256" key="2">
    <source>
        <dbReference type="ARBA" id="ARBA00023125"/>
    </source>
</evidence>
<dbReference type="SUPFAM" id="SSF47413">
    <property type="entry name" value="lambda repressor-like DNA-binding domains"/>
    <property type="match status" value="1"/>
</dbReference>
<proteinExistence type="predicted"/>
<evidence type="ECO:0000313" key="6">
    <source>
        <dbReference type="Proteomes" id="UP000203464"/>
    </source>
</evidence>
<dbReference type="Pfam" id="PF13377">
    <property type="entry name" value="Peripla_BP_3"/>
    <property type="match status" value="1"/>
</dbReference>
<dbReference type="InterPro" id="IPR046335">
    <property type="entry name" value="LacI/GalR-like_sensor"/>
</dbReference>
<dbReference type="EMBL" id="FXYD01000001">
    <property type="protein sequence ID" value="SMX31380.1"/>
    <property type="molecule type" value="Genomic_DNA"/>
</dbReference>
<dbReference type="PANTHER" id="PTHR30146">
    <property type="entry name" value="LACI-RELATED TRANSCRIPTIONAL REPRESSOR"/>
    <property type="match status" value="1"/>
</dbReference>
<dbReference type="CDD" id="cd01392">
    <property type="entry name" value="HTH_LacI"/>
    <property type="match status" value="1"/>
</dbReference>
<dbReference type="InterPro" id="IPR000843">
    <property type="entry name" value="HTH_LacI"/>
</dbReference>
<organism evidence="5 6">
    <name type="scientific">Octadecabacter ascidiaceicola</name>
    <dbReference type="NCBI Taxonomy" id="1655543"/>
    <lineage>
        <taxon>Bacteria</taxon>
        <taxon>Pseudomonadati</taxon>
        <taxon>Pseudomonadota</taxon>
        <taxon>Alphaproteobacteria</taxon>
        <taxon>Rhodobacterales</taxon>
        <taxon>Roseobacteraceae</taxon>
        <taxon>Octadecabacter</taxon>
    </lineage>
</organism>
<keyword evidence="1" id="KW-0805">Transcription regulation</keyword>
<dbReference type="SMART" id="SM00354">
    <property type="entry name" value="HTH_LACI"/>
    <property type="match status" value="1"/>
</dbReference>
<keyword evidence="3" id="KW-0804">Transcription</keyword>
<dbReference type="SUPFAM" id="SSF53822">
    <property type="entry name" value="Periplasmic binding protein-like I"/>
    <property type="match status" value="1"/>
</dbReference>
<dbReference type="AlphaFoldDB" id="A0A238JL34"/>
<dbReference type="GO" id="GO:0000976">
    <property type="term" value="F:transcription cis-regulatory region binding"/>
    <property type="evidence" value="ECO:0007669"/>
    <property type="project" value="TreeGrafter"/>
</dbReference>
<evidence type="ECO:0000256" key="1">
    <source>
        <dbReference type="ARBA" id="ARBA00023015"/>
    </source>
</evidence>
<dbReference type="OrthoDB" id="234496at2"/>
<dbReference type="InterPro" id="IPR028082">
    <property type="entry name" value="Peripla_BP_I"/>
</dbReference>
<gene>
    <name evidence="5" type="primary">exuR</name>
    <name evidence="5" type="ORF">OCA8868_00332</name>
</gene>
<accession>A0A238JL34</accession>
<dbReference type="GO" id="GO:0003700">
    <property type="term" value="F:DNA-binding transcription factor activity"/>
    <property type="evidence" value="ECO:0007669"/>
    <property type="project" value="TreeGrafter"/>
</dbReference>
<evidence type="ECO:0000313" key="5">
    <source>
        <dbReference type="EMBL" id="SMX31380.1"/>
    </source>
</evidence>
<evidence type="ECO:0000256" key="3">
    <source>
        <dbReference type="ARBA" id="ARBA00023163"/>
    </source>
</evidence>
<feature type="domain" description="HTH lacI-type" evidence="4">
    <location>
        <begin position="1"/>
        <end position="55"/>
    </location>
</feature>